<dbReference type="EMBL" id="DF830083">
    <property type="protein sequence ID" value="GAK67098.1"/>
    <property type="molecule type" value="Genomic_DNA"/>
</dbReference>
<keyword evidence="5" id="KW-0342">GTP-binding</keyword>
<comment type="subcellular location">
    <subcellularLocation>
        <location evidence="1">Nucleus</location>
    </subcellularLocation>
</comment>
<feature type="compositionally biased region" description="Acidic residues" evidence="7">
    <location>
        <begin position="1114"/>
        <end position="1138"/>
    </location>
</feature>
<dbReference type="CDD" id="cd04165">
    <property type="entry name" value="GTPBP1_like"/>
    <property type="match status" value="1"/>
</dbReference>
<evidence type="ECO:0000259" key="8">
    <source>
        <dbReference type="PROSITE" id="PS51722"/>
    </source>
</evidence>
<evidence type="ECO:0000313" key="10">
    <source>
        <dbReference type="Proteomes" id="UP000053758"/>
    </source>
</evidence>
<evidence type="ECO:0000256" key="1">
    <source>
        <dbReference type="ARBA" id="ARBA00004123"/>
    </source>
</evidence>
<dbReference type="Gene3D" id="2.40.30.10">
    <property type="entry name" value="Translation factors"/>
    <property type="match status" value="1"/>
</dbReference>
<dbReference type="InterPro" id="IPR004161">
    <property type="entry name" value="EFTu-like_2"/>
</dbReference>
<dbReference type="FunFam" id="2.40.30.10:FF:000014">
    <property type="entry name" value="Probable GTP-binding protein 1"/>
    <property type="match status" value="1"/>
</dbReference>
<dbReference type="InterPro" id="IPR035531">
    <property type="entry name" value="GTPBP1-like"/>
</dbReference>
<evidence type="ECO:0000256" key="7">
    <source>
        <dbReference type="SAM" id="MobiDB-lite"/>
    </source>
</evidence>
<keyword evidence="4" id="KW-0547">Nucleotide-binding</keyword>
<dbReference type="FunFam" id="3.40.50.300:FF:000091">
    <property type="entry name" value="Probable GTP-binding protein 1"/>
    <property type="match status" value="1"/>
</dbReference>
<organism evidence="9">
    <name type="scientific">Pseudozyma antarctica</name>
    <name type="common">Yeast</name>
    <name type="synonym">Candida antarctica</name>
    <dbReference type="NCBI Taxonomy" id="84753"/>
    <lineage>
        <taxon>Eukaryota</taxon>
        <taxon>Fungi</taxon>
        <taxon>Dikarya</taxon>
        <taxon>Basidiomycota</taxon>
        <taxon>Ustilaginomycotina</taxon>
        <taxon>Ustilaginomycetes</taxon>
        <taxon>Ustilaginales</taxon>
        <taxon>Ustilaginaceae</taxon>
        <taxon>Moesziomyces</taxon>
    </lineage>
</organism>
<dbReference type="CDD" id="cd03694">
    <property type="entry name" value="GTPBP_II"/>
    <property type="match status" value="1"/>
</dbReference>
<name>A0A081CKA2_PSEA2</name>
<evidence type="ECO:0000256" key="2">
    <source>
        <dbReference type="ARBA" id="ARBA00006374"/>
    </source>
</evidence>
<evidence type="ECO:0000313" key="9">
    <source>
        <dbReference type="EMBL" id="GAK67098.1"/>
    </source>
</evidence>
<dbReference type="InterPro" id="IPR010301">
    <property type="entry name" value="RRP1"/>
</dbReference>
<dbReference type="SUPFAM" id="SSF52540">
    <property type="entry name" value="P-loop containing nucleoside triphosphate hydrolases"/>
    <property type="match status" value="1"/>
</dbReference>
<dbReference type="Pfam" id="PF05997">
    <property type="entry name" value="Nop52"/>
    <property type="match status" value="1"/>
</dbReference>
<dbReference type="RefSeq" id="XP_014654751.1">
    <property type="nucleotide sequence ID" value="XM_014799265.1"/>
</dbReference>
<dbReference type="CDD" id="cd03708">
    <property type="entry name" value="GTPBP_III"/>
    <property type="match status" value="1"/>
</dbReference>
<dbReference type="AlphaFoldDB" id="A0A081CKA2"/>
<evidence type="ECO:0000256" key="6">
    <source>
        <dbReference type="ARBA" id="ARBA00023242"/>
    </source>
</evidence>
<dbReference type="PROSITE" id="PS51722">
    <property type="entry name" value="G_TR_2"/>
    <property type="match status" value="1"/>
</dbReference>
<dbReference type="InterPro" id="IPR050055">
    <property type="entry name" value="EF-Tu_GTPase"/>
</dbReference>
<proteinExistence type="inferred from homology"/>
<feature type="region of interest" description="Disordered" evidence="7">
    <location>
        <begin position="827"/>
        <end position="861"/>
    </location>
</feature>
<dbReference type="PANTHER" id="PTHR43721:SF9">
    <property type="entry name" value="GTP-BINDING PROTEIN 1"/>
    <property type="match status" value="1"/>
</dbReference>
<dbReference type="InterPro" id="IPR009001">
    <property type="entry name" value="Transl_elong_EF1A/Init_IF2_C"/>
</dbReference>
<accession>A0A081CKA2</accession>
<feature type="compositionally biased region" description="Acidic residues" evidence="7">
    <location>
        <begin position="1160"/>
        <end position="1181"/>
    </location>
</feature>
<dbReference type="Gene3D" id="3.40.50.300">
    <property type="entry name" value="P-loop containing nucleotide triphosphate hydrolases"/>
    <property type="match status" value="1"/>
</dbReference>
<dbReference type="SUPFAM" id="SSF50465">
    <property type="entry name" value="EF-Tu/eEF-1alpha/eIF2-gamma C-terminal domain"/>
    <property type="match status" value="1"/>
</dbReference>
<gene>
    <name evidence="9" type="ORF">PAN0_016d5324</name>
</gene>
<dbReference type="Pfam" id="PF03144">
    <property type="entry name" value="GTP_EFTU_D2"/>
    <property type="match status" value="1"/>
</dbReference>
<dbReference type="GO" id="GO:0030688">
    <property type="term" value="C:preribosome, small subunit precursor"/>
    <property type="evidence" value="ECO:0007669"/>
    <property type="project" value="InterPro"/>
</dbReference>
<protein>
    <submittedName>
        <fullName evidence="9">GTP-binding protein 1</fullName>
    </submittedName>
</protein>
<feature type="compositionally biased region" description="Low complexity" evidence="7">
    <location>
        <begin position="827"/>
        <end position="839"/>
    </location>
</feature>
<dbReference type="InterPro" id="IPR009000">
    <property type="entry name" value="Transl_B-barrel_sf"/>
</dbReference>
<sequence>MGPIGQREFRAAELQALGSGDGCCAAADQAPQLPAPLRVKSPGQPTWPSQGSAVTGFRAKLRRSTSDVTPLHRLSVHPPLSAFDKHVQPLCCRSIKFASPIAIAKAASTADITTPVDMSANAPSPQKKGPTIDALTANLQASSLNSAPLNDHLSLSPQAFKKLLLDTIDEKANAIPAAISSLPDDAIPAESIGDVVVDADAAAPAAPAQGLPKYIADRVAYEGGEFVLLIGGDASDPDSAEHPRFNDEELAIAIANVVKASNLSDADASVLDQRSLDDGSRSAHVLIRRIPASAEELVELRIAVIGNVDAGKSTMLGVLTKGGLDDGRGKARVNLFRHKHEVESGRTSSVGMEIMGFDSKGKPVHNAAGPGQEAGRKMSWEEVCAKSSKVISFIDLAGHERYLKTTVFGMTGCLPDFVMLMVGANAGLIGMSKEHLGIALALSVPVVVCITKIDMTPAHVLETTLKQLTKILKSPGCRKTPVFVNDIGQVVDSALRLESERICPIFQISNVTGLNLDLLRSFLNILPQASAAKFQVNQPFEFQISDIFSVPFVGTVVSGVVLAGSCKVGDSALLGPDSLGQFVTTSIRSIQRKRVNVDGATAGQSVSFALKKIRRNQVRKGMVMVARTDVAPKSYMEFDAEILCLYHSTTLSVGSCMVLHAASIRQTVRIVGIAKLDGKPTLGVGAGAASDPAGKPVVRTGDRAKLRLQFIRYPEYVKPGMKLITREGKTKLIGVVRAVGQTGPLGGAPIPTAAQANVPPPANPAPALGVNAGKKGLARKFDRALQRQNSVGLESSDRRRSIFTPTSSTTPAAHFWITMSGAASGSKRKAVGASSSRSSAGKKAKSTSSGEDASIPLGRALASTEKRTRDAAVRSLTAYLSANGAHTIEPLELGKLWKGLFYCFWMSDKPLVQQRLANDLANLVLVHPTSTEGGGEMSQRAMAGLTFLEGFWDTLVAEWAGLDKHRIDKYYLLVRRFVAAGFRLLAEEKWQPKAVERLAGMLGKWPGGALSTNDPKVPDSLTYHLSDIYLDELEKVIETVHDEENGQEEEEEEEDLPLVPTLQLLMPFVDALATAKSKAMYDRIWSNVFEPLLDDTLRASARDDDSQYGSQDGSEQDDEQDDDDDDDDDDDEEVEAGDETTTGTEFHSFADESTLTHPIDDDESEPSLASDSDDEDEEDSENDVRYPLLLALSSVPIPTDADEDDEQLDVALVLRKAIFQALFTAASRKDATEARRRLLYQLWRDEQDRLNDS</sequence>
<dbReference type="Pfam" id="PF00009">
    <property type="entry name" value="GTP_EFTU"/>
    <property type="match status" value="1"/>
</dbReference>
<feature type="region of interest" description="Disordered" evidence="7">
    <location>
        <begin position="788"/>
        <end position="807"/>
    </location>
</feature>
<evidence type="ECO:0000256" key="5">
    <source>
        <dbReference type="ARBA" id="ARBA00023134"/>
    </source>
</evidence>
<dbReference type="GO" id="GO:0005525">
    <property type="term" value="F:GTP binding"/>
    <property type="evidence" value="ECO:0007669"/>
    <property type="project" value="UniProtKB-KW"/>
</dbReference>
<keyword evidence="6" id="KW-0539">Nucleus</keyword>
<dbReference type="HOGENOM" id="CLU_265561_0_0_1"/>
<dbReference type="Proteomes" id="UP000053758">
    <property type="component" value="Unassembled WGS sequence"/>
</dbReference>
<dbReference type="GO" id="GO:0003924">
    <property type="term" value="F:GTPase activity"/>
    <property type="evidence" value="ECO:0007669"/>
    <property type="project" value="InterPro"/>
</dbReference>
<feature type="region of interest" description="Disordered" evidence="7">
    <location>
        <begin position="1100"/>
        <end position="1185"/>
    </location>
</feature>
<dbReference type="SUPFAM" id="SSF50447">
    <property type="entry name" value="Translation proteins"/>
    <property type="match status" value="1"/>
</dbReference>
<dbReference type="InterPro" id="IPR000795">
    <property type="entry name" value="T_Tr_GTP-bd_dom"/>
</dbReference>
<evidence type="ECO:0000256" key="3">
    <source>
        <dbReference type="ARBA" id="ARBA00007249"/>
    </source>
</evidence>
<comment type="similarity">
    <text evidence="3">Belongs to the TRAFAC class translation factor GTPase superfamily. Classic translation factor GTPase family. EF-Tu/EF-1A subfamily.</text>
</comment>
<dbReference type="GO" id="GO:0006364">
    <property type="term" value="P:rRNA processing"/>
    <property type="evidence" value="ECO:0007669"/>
    <property type="project" value="InterPro"/>
</dbReference>
<evidence type="ECO:0000256" key="4">
    <source>
        <dbReference type="ARBA" id="ARBA00022741"/>
    </source>
</evidence>
<dbReference type="GeneID" id="26306178"/>
<comment type="similarity">
    <text evidence="2">Belongs to the RRP1 family.</text>
</comment>
<dbReference type="InterPro" id="IPR027417">
    <property type="entry name" value="P-loop_NTPase"/>
</dbReference>
<keyword evidence="10" id="KW-1185">Reference proteome</keyword>
<dbReference type="GO" id="GO:0003746">
    <property type="term" value="F:translation elongation factor activity"/>
    <property type="evidence" value="ECO:0007669"/>
    <property type="project" value="TreeGrafter"/>
</dbReference>
<reference evidence="9" key="1">
    <citation type="submission" date="2014-07" db="EMBL/GenBank/DDBJ databases">
        <title>Draft genome sequence of the yeast Pseudozyma antarctica JCM 10317 known as a producer of lipase B which used in a wide range of industrial applications.</title>
        <authorList>
            <person name="Morita T."/>
            <person name="Saika A."/>
            <person name="Koike H."/>
        </authorList>
    </citation>
    <scope>NUCLEOTIDE SEQUENCE</scope>
    <source>
        <strain evidence="9">JCM 10317</strain>
    </source>
</reference>
<feature type="domain" description="Tr-type G" evidence="8">
    <location>
        <begin position="297"/>
        <end position="532"/>
    </location>
</feature>
<dbReference type="PANTHER" id="PTHR43721">
    <property type="entry name" value="ELONGATION FACTOR TU-RELATED"/>
    <property type="match status" value="1"/>
</dbReference>
<dbReference type="GO" id="GO:0005634">
    <property type="term" value="C:nucleus"/>
    <property type="evidence" value="ECO:0007669"/>
    <property type="project" value="UniProtKB-SubCell"/>
</dbReference>